<dbReference type="Proteomes" id="UP000811365">
    <property type="component" value="Unassembled WGS sequence"/>
</dbReference>
<accession>A0A9E1GLW0</accession>
<feature type="active site" description="Proton donor/acceptor" evidence="2">
    <location>
        <position position="117"/>
    </location>
</feature>
<dbReference type="EMBL" id="JAGZYH010000046">
    <property type="protein sequence ID" value="MBS6622714.1"/>
    <property type="molecule type" value="Genomic_DNA"/>
</dbReference>
<evidence type="ECO:0000256" key="1">
    <source>
        <dbReference type="ARBA" id="ARBA00022801"/>
    </source>
</evidence>
<gene>
    <name evidence="3" type="ORF">KH315_11220</name>
</gene>
<evidence type="ECO:0000313" key="3">
    <source>
        <dbReference type="EMBL" id="MBS6622714.1"/>
    </source>
</evidence>
<feature type="active site" description="Acyl-thioester intermediate" evidence="2">
    <location>
        <position position="218"/>
    </location>
</feature>
<sequence>MVCRIIAAGQAEKAAFHKLEECVKDKMPYVEQAIACHKQSANGEVLSPYFVLKEQNPDFFGWLAIKGTELSYPVMYTPEEPEYYLRRDFEGKESLGGVPFLSASCREGNGNYLIYGHNMRNGSMFSTLLSYSDQKYWQEHPTIQFDTLDATGEYLVMGAFYAKVYQQDETNVFRFYQYDDLTLKNVFDEYVKQVQDEALYDTGVCAEFGDQLITLITCSYHTEDGRFVVVARKQAK</sequence>
<dbReference type="GO" id="GO:0016787">
    <property type="term" value="F:hydrolase activity"/>
    <property type="evidence" value="ECO:0007669"/>
    <property type="project" value="UniProtKB-KW"/>
</dbReference>
<dbReference type="AlphaFoldDB" id="A0A9E1GLW0"/>
<dbReference type="Gene3D" id="2.40.260.10">
    <property type="entry name" value="Sortase"/>
    <property type="match status" value="1"/>
</dbReference>
<keyword evidence="1" id="KW-0378">Hydrolase</keyword>
<evidence type="ECO:0000313" key="4">
    <source>
        <dbReference type="Proteomes" id="UP000811365"/>
    </source>
</evidence>
<organism evidence="3 4">
    <name type="scientific">Faecalibacterium prausnitzii</name>
    <dbReference type="NCBI Taxonomy" id="853"/>
    <lineage>
        <taxon>Bacteria</taxon>
        <taxon>Bacillati</taxon>
        <taxon>Bacillota</taxon>
        <taxon>Clostridia</taxon>
        <taxon>Eubacteriales</taxon>
        <taxon>Oscillospiraceae</taxon>
        <taxon>Faecalibacterium</taxon>
    </lineage>
</organism>
<dbReference type="CDD" id="cd05826">
    <property type="entry name" value="Sortase_B"/>
    <property type="match status" value="1"/>
</dbReference>
<dbReference type="SUPFAM" id="SSF63817">
    <property type="entry name" value="Sortase"/>
    <property type="match status" value="1"/>
</dbReference>
<name>A0A9E1GLW0_9FIRM</name>
<reference evidence="3" key="1">
    <citation type="submission" date="2021-02" db="EMBL/GenBank/DDBJ databases">
        <title>Infant gut strain persistence is associated with maternal origin, phylogeny, and functional potential including surface adhesion and iron acquisition.</title>
        <authorList>
            <person name="Lou Y.C."/>
        </authorList>
    </citation>
    <scope>NUCLEOTIDE SEQUENCE</scope>
    <source>
        <strain evidence="3">L2_039_000G1_dasL2_039_000G1_maxbin2.maxbin.077</strain>
    </source>
</reference>
<dbReference type="InterPro" id="IPR009835">
    <property type="entry name" value="SrtB"/>
</dbReference>
<dbReference type="InterPro" id="IPR023365">
    <property type="entry name" value="Sortase_dom-sf"/>
</dbReference>
<proteinExistence type="predicted"/>
<protein>
    <submittedName>
        <fullName evidence="3">Class B sortase</fullName>
    </submittedName>
</protein>
<dbReference type="Pfam" id="PF04203">
    <property type="entry name" value="Sortase"/>
    <property type="match status" value="1"/>
</dbReference>
<dbReference type="InterPro" id="IPR005754">
    <property type="entry name" value="Sortase"/>
</dbReference>
<comment type="caution">
    <text evidence="3">The sequence shown here is derived from an EMBL/GenBank/DDBJ whole genome shotgun (WGS) entry which is preliminary data.</text>
</comment>
<evidence type="ECO:0000256" key="2">
    <source>
        <dbReference type="PIRSR" id="PIRSR605754-1"/>
    </source>
</evidence>